<keyword evidence="2" id="KW-1133">Transmembrane helix</keyword>
<dbReference type="Gene3D" id="3.40.50.410">
    <property type="entry name" value="von Willebrand factor, type A domain"/>
    <property type="match status" value="2"/>
</dbReference>
<protein>
    <submittedName>
        <fullName evidence="4">VWA domain-containing protein</fullName>
    </submittedName>
</protein>
<keyword evidence="5" id="KW-1185">Reference proteome</keyword>
<feature type="compositionally biased region" description="Basic and acidic residues" evidence="1">
    <location>
        <begin position="875"/>
        <end position="886"/>
    </location>
</feature>
<dbReference type="InterPro" id="IPR029062">
    <property type="entry name" value="Class_I_gatase-like"/>
</dbReference>
<evidence type="ECO:0000256" key="2">
    <source>
        <dbReference type="SAM" id="Phobius"/>
    </source>
</evidence>
<reference evidence="4 5" key="1">
    <citation type="submission" date="2024-09" db="EMBL/GenBank/DDBJ databases">
        <title>Laminarin stimulates single cell rates of sulfate reduction while oxygen inhibits transcriptomic activity in coastal marine sediment.</title>
        <authorList>
            <person name="Lindsay M."/>
            <person name="Orcutt B."/>
            <person name="Emerson D."/>
            <person name="Stepanauskas R."/>
            <person name="D'Angelo T."/>
        </authorList>
    </citation>
    <scope>NUCLEOTIDE SEQUENCE [LARGE SCALE GENOMIC DNA]</scope>
    <source>
        <strain evidence="4">SAG AM-311-K15</strain>
    </source>
</reference>
<accession>A0ABV6Z4A3</accession>
<dbReference type="PANTHER" id="PTHR37947:SF2">
    <property type="entry name" value="VON WILLEBRAND FACTOR TYPE A"/>
    <property type="match status" value="1"/>
</dbReference>
<evidence type="ECO:0000313" key="5">
    <source>
        <dbReference type="Proteomes" id="UP001594351"/>
    </source>
</evidence>
<evidence type="ECO:0000259" key="3">
    <source>
        <dbReference type="PROSITE" id="PS50234"/>
    </source>
</evidence>
<gene>
    <name evidence="4" type="ORF">ACFL27_23950</name>
</gene>
<dbReference type="InterPro" id="IPR002035">
    <property type="entry name" value="VWF_A"/>
</dbReference>
<dbReference type="Proteomes" id="UP001594351">
    <property type="component" value="Unassembled WGS sequence"/>
</dbReference>
<dbReference type="EMBL" id="JBHPBY010000459">
    <property type="protein sequence ID" value="MFC1853263.1"/>
    <property type="molecule type" value="Genomic_DNA"/>
</dbReference>
<feature type="transmembrane region" description="Helical" evidence="2">
    <location>
        <begin position="6"/>
        <end position="23"/>
    </location>
</feature>
<dbReference type="InterPro" id="IPR036465">
    <property type="entry name" value="vWFA_dom_sf"/>
</dbReference>
<feature type="domain" description="VWFA" evidence="3">
    <location>
        <begin position="400"/>
        <end position="576"/>
    </location>
</feature>
<dbReference type="Pfam" id="PF00092">
    <property type="entry name" value="VWA"/>
    <property type="match status" value="1"/>
</dbReference>
<keyword evidence="2" id="KW-0812">Transmembrane</keyword>
<evidence type="ECO:0000256" key="1">
    <source>
        <dbReference type="SAM" id="MobiDB-lite"/>
    </source>
</evidence>
<proteinExistence type="predicted"/>
<dbReference type="Pfam" id="PF13519">
    <property type="entry name" value="VWA_2"/>
    <property type="match status" value="1"/>
</dbReference>
<sequence>MILQQPIWLILLVPLSLSFWLWRRHSLLLFLLRLSILFLTVLAMCQLALILPSRDGTLVIIADRSLSMPAGSNRQQRECIELIQNVQKPGNSSVVISFAETATVEKTGQAGRFTGFITTVGGDQSRLAEALEKALSLIPHESPGRILLLSDGLWTNGDPEPVALKAALRNIALDFRCLQRFSGNELAIARVEAPRSVDPGEYYTITAWIDTGVSQDIEFELERNNVVLAGGERSLSPGMNRFMFRDKADKAGTYSYSLRVHSTDQSMPDPVPENNTAKFLVGITGHKPVLCFTSSPDSTLVSLLEAGKIETILWTQQSWQCSLEELSKYSGIVIENVPAARLGQRGMETVSSWVKDTGAGLLMTGGKGAYALGGYFRSPLEPILPVSMELRQEHRKFSLAIVVALDRSGSMAAPVDPGRTKMDLANISTAQVLDLLGPRDEFSVIAVDSSPHLIVPLSKVEEIPQAQAAIMHIGAMGGGIFIYEALTAAVKTLVSAMAGTRHIILFADAADAEQPGKYKELLLECQGANITVSVIGLGLPTDRDADLLRDIAARGGGQCFFTNDPHELPQLFAQDTFVLARNTFIEEPLTAKITTGMSLVSGQTMGKSFPLGGYNLCYLRPEAHLAAVSTDDYQAPIIAAWQAELGRVLCYTGELDGQFENSIIHWNKVGTLLSSATRWIKGEVNQLPGGMVLTQEISPGYNLIRLHLDPERTTDLPSGSPSITTLHGLPGARPQRIKTAMTWETADLLKAEIPLAGSDTSLSTVHIPGMTPIALAPVCLPYSPEYNLKGRNGRHILEKLARITAGKERLNLAGMWDDVPRKPRIIPISHWLLLGCIILFLFEILERRTGIISRLLSHGAVVSATLKMAGKKRKPIETRIIGKEKGSPLTPEKSAAEMVTSPPPQAEKEKSKTAGTPGIIDALQESKKRMKKRQQ</sequence>
<feature type="transmembrane region" description="Helical" evidence="2">
    <location>
        <begin position="30"/>
        <end position="51"/>
    </location>
</feature>
<organism evidence="4 5">
    <name type="scientific">candidate division CSSED10-310 bacterium</name>
    <dbReference type="NCBI Taxonomy" id="2855610"/>
    <lineage>
        <taxon>Bacteria</taxon>
        <taxon>Bacteria division CSSED10-310</taxon>
    </lineage>
</organism>
<keyword evidence="2" id="KW-0472">Membrane</keyword>
<feature type="transmembrane region" description="Helical" evidence="2">
    <location>
        <begin position="828"/>
        <end position="845"/>
    </location>
</feature>
<dbReference type="SUPFAM" id="SSF53300">
    <property type="entry name" value="vWA-like"/>
    <property type="match status" value="2"/>
</dbReference>
<dbReference type="SMART" id="SM00327">
    <property type="entry name" value="VWA"/>
    <property type="match status" value="1"/>
</dbReference>
<name>A0ABV6Z4A3_UNCC1</name>
<dbReference type="SUPFAM" id="SSF52317">
    <property type="entry name" value="Class I glutamine amidotransferase-like"/>
    <property type="match status" value="1"/>
</dbReference>
<comment type="caution">
    <text evidence="4">The sequence shown here is derived from an EMBL/GenBank/DDBJ whole genome shotgun (WGS) entry which is preliminary data.</text>
</comment>
<dbReference type="PROSITE" id="PS50234">
    <property type="entry name" value="VWFA"/>
    <property type="match status" value="1"/>
</dbReference>
<dbReference type="PANTHER" id="PTHR37947">
    <property type="entry name" value="BLL2462 PROTEIN"/>
    <property type="match status" value="1"/>
</dbReference>
<evidence type="ECO:0000313" key="4">
    <source>
        <dbReference type="EMBL" id="MFC1853263.1"/>
    </source>
</evidence>
<dbReference type="CDD" id="cd00198">
    <property type="entry name" value="vWFA"/>
    <property type="match status" value="2"/>
</dbReference>
<feature type="region of interest" description="Disordered" evidence="1">
    <location>
        <begin position="875"/>
        <end position="935"/>
    </location>
</feature>